<evidence type="ECO:0000256" key="7">
    <source>
        <dbReference type="ARBA" id="ARBA00023242"/>
    </source>
</evidence>
<dbReference type="GO" id="GO:0003677">
    <property type="term" value="F:DNA binding"/>
    <property type="evidence" value="ECO:0007669"/>
    <property type="project" value="UniProtKB-KW"/>
</dbReference>
<dbReference type="SMART" id="SM00380">
    <property type="entry name" value="AP2"/>
    <property type="match status" value="1"/>
</dbReference>
<accession>A0AAD6EZA8</accession>
<dbReference type="InterPro" id="IPR045277">
    <property type="entry name" value="DRE1A-I"/>
</dbReference>
<evidence type="ECO:0000313" key="11">
    <source>
        <dbReference type="EMBL" id="KAJ3706659.1"/>
    </source>
</evidence>
<dbReference type="CDD" id="cd00018">
    <property type="entry name" value="AP2"/>
    <property type="match status" value="1"/>
</dbReference>
<dbReference type="PANTHER" id="PTHR31839:SF85">
    <property type="entry name" value="AP2_ERF DOMAIN-CONTAINING PROTEIN"/>
    <property type="match status" value="1"/>
</dbReference>
<comment type="caution">
    <text evidence="11">The sequence shown here is derived from an EMBL/GenBank/DDBJ whole genome shotgun (WGS) entry which is preliminary data.</text>
</comment>
<feature type="domain" description="AP2/ERF" evidence="10">
    <location>
        <begin position="68"/>
        <end position="124"/>
    </location>
</feature>
<feature type="compositionally biased region" description="Polar residues" evidence="9">
    <location>
        <begin position="20"/>
        <end position="39"/>
    </location>
</feature>
<gene>
    <name evidence="11" type="ORF">LUZ61_010364</name>
</gene>
<dbReference type="Gene3D" id="3.30.730.10">
    <property type="entry name" value="AP2/ERF domain"/>
    <property type="match status" value="1"/>
</dbReference>
<keyword evidence="3" id="KW-0346">Stress response</keyword>
<feature type="region of interest" description="Disordered" evidence="9">
    <location>
        <begin position="233"/>
        <end position="264"/>
    </location>
</feature>
<comment type="subcellular location">
    <subcellularLocation>
        <location evidence="1">Nucleus</location>
    </subcellularLocation>
</comment>
<keyword evidence="5" id="KW-0010">Activator</keyword>
<dbReference type="FunFam" id="3.30.730.10:FF:000001">
    <property type="entry name" value="Ethylene-responsive transcription factor 2"/>
    <property type="match status" value="1"/>
</dbReference>
<evidence type="ECO:0000256" key="9">
    <source>
        <dbReference type="SAM" id="MobiDB-lite"/>
    </source>
</evidence>
<evidence type="ECO:0000256" key="2">
    <source>
        <dbReference type="ARBA" id="ARBA00023015"/>
    </source>
</evidence>
<evidence type="ECO:0000256" key="3">
    <source>
        <dbReference type="ARBA" id="ARBA00023016"/>
    </source>
</evidence>
<reference evidence="11 12" key="1">
    <citation type="journal article" date="2022" name="Cell">
        <title>Repeat-based holocentromeres influence genome architecture and karyotype evolution.</title>
        <authorList>
            <person name="Hofstatter P.G."/>
            <person name="Thangavel G."/>
            <person name="Lux T."/>
            <person name="Neumann P."/>
            <person name="Vondrak T."/>
            <person name="Novak P."/>
            <person name="Zhang M."/>
            <person name="Costa L."/>
            <person name="Castellani M."/>
            <person name="Scott A."/>
            <person name="Toegelov H."/>
            <person name="Fuchs J."/>
            <person name="Mata-Sucre Y."/>
            <person name="Dias Y."/>
            <person name="Vanzela A.L.L."/>
            <person name="Huettel B."/>
            <person name="Almeida C.C.S."/>
            <person name="Simkova H."/>
            <person name="Souza G."/>
            <person name="Pedrosa-Harand A."/>
            <person name="Macas J."/>
            <person name="Mayer K.F.X."/>
            <person name="Houben A."/>
            <person name="Marques A."/>
        </authorList>
    </citation>
    <scope>NUCLEOTIDE SEQUENCE [LARGE SCALE GENOMIC DNA]</scope>
    <source>
        <strain evidence="11">RhyTen1mFocal</strain>
    </source>
</reference>
<dbReference type="InterPro" id="IPR001471">
    <property type="entry name" value="AP2/ERF_dom"/>
</dbReference>
<keyword evidence="12" id="KW-1185">Reference proteome</keyword>
<dbReference type="Pfam" id="PF00847">
    <property type="entry name" value="AP2"/>
    <property type="match status" value="1"/>
</dbReference>
<dbReference type="EMBL" id="JAMRDG010000001">
    <property type="protein sequence ID" value="KAJ3706659.1"/>
    <property type="molecule type" value="Genomic_DNA"/>
</dbReference>
<feature type="compositionally biased region" description="Basic residues" evidence="9">
    <location>
        <begin position="63"/>
        <end position="76"/>
    </location>
</feature>
<evidence type="ECO:0000259" key="10">
    <source>
        <dbReference type="PROSITE" id="PS51032"/>
    </source>
</evidence>
<sequence length="264" mass="28381">MYIPFYLLPSLDMSELDRNPSPQARDSTQPLSRQSSFSLPLQPPQIPPHDLQAQSPEQSPRSSGRHPSYRGVRSRSGKWVSEIREPRKASRIWLGTYPTAEMAAAAYDVAARALRGHDAILNFPESISSRPVPASSSPTDIRAAAAAAALEAGTIAAAAPPPYPLDSTSNALDNSEGELSATTSSSASAKTTAATTAVDVPALEEEQQQEFIDEEEMLNMPQLLMNMAEGMMMSPPRLSSVTSDDPQEVSEEECLWNYGPGPGP</sequence>
<dbReference type="PROSITE" id="PS51032">
    <property type="entry name" value="AP2_ERF"/>
    <property type="match status" value="1"/>
</dbReference>
<keyword evidence="2" id="KW-0805">Transcription regulation</keyword>
<evidence type="ECO:0000313" key="12">
    <source>
        <dbReference type="Proteomes" id="UP001210211"/>
    </source>
</evidence>
<evidence type="ECO:0000256" key="6">
    <source>
        <dbReference type="ARBA" id="ARBA00023163"/>
    </source>
</evidence>
<name>A0AAD6EZA8_9POAL</name>
<evidence type="ECO:0000256" key="4">
    <source>
        <dbReference type="ARBA" id="ARBA00023125"/>
    </source>
</evidence>
<feature type="compositionally biased region" description="Low complexity" evidence="9">
    <location>
        <begin position="180"/>
        <end position="193"/>
    </location>
</feature>
<evidence type="ECO:0000256" key="5">
    <source>
        <dbReference type="ARBA" id="ARBA00023159"/>
    </source>
</evidence>
<protein>
    <recommendedName>
        <fullName evidence="10">AP2/ERF domain-containing protein</fullName>
    </recommendedName>
</protein>
<dbReference type="Proteomes" id="UP001210211">
    <property type="component" value="Unassembled WGS sequence"/>
</dbReference>
<feature type="compositionally biased region" description="Acidic residues" evidence="9">
    <location>
        <begin position="245"/>
        <end position="254"/>
    </location>
</feature>
<dbReference type="GO" id="GO:0005634">
    <property type="term" value="C:nucleus"/>
    <property type="evidence" value="ECO:0007669"/>
    <property type="project" value="UniProtKB-SubCell"/>
</dbReference>
<evidence type="ECO:0000256" key="1">
    <source>
        <dbReference type="ARBA" id="ARBA00004123"/>
    </source>
</evidence>
<keyword evidence="6" id="KW-0804">Transcription</keyword>
<dbReference type="SUPFAM" id="SSF54171">
    <property type="entry name" value="DNA-binding domain"/>
    <property type="match status" value="1"/>
</dbReference>
<keyword evidence="7" id="KW-0539">Nucleus</keyword>
<keyword evidence="4" id="KW-0238">DNA-binding</keyword>
<feature type="region of interest" description="Disordered" evidence="9">
    <location>
        <begin position="9"/>
        <end position="81"/>
    </location>
</feature>
<dbReference type="GO" id="GO:0003700">
    <property type="term" value="F:DNA-binding transcription factor activity"/>
    <property type="evidence" value="ECO:0007669"/>
    <property type="project" value="InterPro"/>
</dbReference>
<feature type="region of interest" description="Disordered" evidence="9">
    <location>
        <begin position="166"/>
        <end position="193"/>
    </location>
</feature>
<dbReference type="AlphaFoldDB" id="A0AAD6EZA8"/>
<dbReference type="InterPro" id="IPR016177">
    <property type="entry name" value="DNA-bd_dom_sf"/>
</dbReference>
<evidence type="ECO:0000256" key="8">
    <source>
        <dbReference type="ARBA" id="ARBA00024343"/>
    </source>
</evidence>
<organism evidence="11 12">
    <name type="scientific">Rhynchospora tenuis</name>
    <dbReference type="NCBI Taxonomy" id="198213"/>
    <lineage>
        <taxon>Eukaryota</taxon>
        <taxon>Viridiplantae</taxon>
        <taxon>Streptophyta</taxon>
        <taxon>Embryophyta</taxon>
        <taxon>Tracheophyta</taxon>
        <taxon>Spermatophyta</taxon>
        <taxon>Magnoliopsida</taxon>
        <taxon>Liliopsida</taxon>
        <taxon>Poales</taxon>
        <taxon>Cyperaceae</taxon>
        <taxon>Cyperoideae</taxon>
        <taxon>Rhynchosporeae</taxon>
        <taxon>Rhynchospora</taxon>
    </lineage>
</organism>
<proteinExistence type="inferred from homology"/>
<dbReference type="InterPro" id="IPR036955">
    <property type="entry name" value="AP2/ERF_dom_sf"/>
</dbReference>
<comment type="similarity">
    <text evidence="8">Belongs to the AP2/ERF transcription factor family. ERF subfamily.</text>
</comment>
<feature type="compositionally biased region" description="Polar residues" evidence="9">
    <location>
        <begin position="52"/>
        <end position="62"/>
    </location>
</feature>
<dbReference type="PANTHER" id="PTHR31839">
    <property type="entry name" value="DEHYDRATION-RESPONSIVE ELEMENT-BINDING PROTEIN 1D"/>
    <property type="match status" value="1"/>
</dbReference>